<dbReference type="EMBL" id="AP022614">
    <property type="protein sequence ID" value="BBZ45825.1"/>
    <property type="molecule type" value="Genomic_DNA"/>
</dbReference>
<comment type="cofactor">
    <cofactor evidence="1">
        <name>Zn(2+)</name>
        <dbReference type="ChEBI" id="CHEBI:29105"/>
    </cofactor>
</comment>
<dbReference type="GO" id="GO:0016811">
    <property type="term" value="F:hydrolase activity, acting on carbon-nitrogen (but not peptide) bonds, in linear amides"/>
    <property type="evidence" value="ECO:0007669"/>
    <property type="project" value="TreeGrafter"/>
</dbReference>
<keyword evidence="7" id="KW-1185">Reference proteome</keyword>
<dbReference type="PANTHER" id="PTHR35005:SF1">
    <property type="entry name" value="2-AMINO-5-FORMYLAMINO-6-RIBOSYLAMINOPYRIMIDIN-4(3H)-ONE 5'-MONOPHOSPHATE DEFORMYLASE"/>
    <property type="match status" value="1"/>
</dbReference>
<protein>
    <submittedName>
        <fullName evidence="6">Putative mycofactocin system creatinine amidohydrolase family protein MftE</fullName>
    </submittedName>
</protein>
<keyword evidence="4" id="KW-0862">Zinc</keyword>
<evidence type="ECO:0000313" key="7">
    <source>
        <dbReference type="Proteomes" id="UP000467105"/>
    </source>
</evidence>
<reference evidence="6 7" key="1">
    <citation type="journal article" date="2019" name="Emerg. Microbes Infect.">
        <title>Comprehensive subspecies identification of 175 nontuberculous mycobacteria species based on 7547 genomic profiles.</title>
        <authorList>
            <person name="Matsumoto Y."/>
            <person name="Kinjo T."/>
            <person name="Motooka D."/>
            <person name="Nabeya D."/>
            <person name="Jung N."/>
            <person name="Uechi K."/>
            <person name="Horii T."/>
            <person name="Iida T."/>
            <person name="Fujita J."/>
            <person name="Nakamura S."/>
        </authorList>
    </citation>
    <scope>NUCLEOTIDE SEQUENCE [LARGE SCALE GENOMIC DNA]</scope>
    <source>
        <strain evidence="6 7">JCM 14742</strain>
    </source>
</reference>
<gene>
    <name evidence="6" type="primary">mftE</name>
    <name evidence="6" type="ORF">MPRM_31060</name>
</gene>
<evidence type="ECO:0000256" key="4">
    <source>
        <dbReference type="ARBA" id="ARBA00022833"/>
    </source>
</evidence>
<dbReference type="SUPFAM" id="SSF102215">
    <property type="entry name" value="Creatininase"/>
    <property type="match status" value="1"/>
</dbReference>
<dbReference type="InterPro" id="IPR023871">
    <property type="entry name" value="MftE"/>
</dbReference>
<dbReference type="GO" id="GO:0046872">
    <property type="term" value="F:metal ion binding"/>
    <property type="evidence" value="ECO:0007669"/>
    <property type="project" value="UniProtKB-KW"/>
</dbReference>
<name>A0A7I7YVB4_9MYCO</name>
<dbReference type="PANTHER" id="PTHR35005">
    <property type="entry name" value="3-DEHYDRO-SCYLLO-INOSOSE HYDROLASE"/>
    <property type="match status" value="1"/>
</dbReference>
<evidence type="ECO:0000256" key="3">
    <source>
        <dbReference type="ARBA" id="ARBA00022801"/>
    </source>
</evidence>
<comment type="similarity">
    <text evidence="5">Belongs to the creatininase superfamily.</text>
</comment>
<keyword evidence="3 6" id="KW-0378">Hydrolase</keyword>
<sequence length="213" mass="21979">MVPLGSTEQHGPHLPLDTDTRVATAVARGVAARLEHDWLVAPAIAYGASGEHQSFPGTISIGTAALTAVLVEYGRSASDWAGRLVFVNGHGGNAAALNVAVATLRSEGRDAGWCPCVVAGADAHAGHTETSLLLHISPTDVLTDRWLVGNRVPVAELLPSMRRGGVAAVSPVGVLGDPTTATAAEGRRILGEMVDGCVRRVARWMPGADGMLT</sequence>
<dbReference type="Pfam" id="PF02633">
    <property type="entry name" value="Creatininase"/>
    <property type="match status" value="1"/>
</dbReference>
<evidence type="ECO:0000256" key="5">
    <source>
        <dbReference type="ARBA" id="ARBA00024029"/>
    </source>
</evidence>
<evidence type="ECO:0000256" key="1">
    <source>
        <dbReference type="ARBA" id="ARBA00001947"/>
    </source>
</evidence>
<organism evidence="6 7">
    <name type="scientific">Mycobacterium parmense</name>
    <dbReference type="NCBI Taxonomy" id="185642"/>
    <lineage>
        <taxon>Bacteria</taxon>
        <taxon>Bacillati</taxon>
        <taxon>Actinomycetota</taxon>
        <taxon>Actinomycetes</taxon>
        <taxon>Mycobacteriales</taxon>
        <taxon>Mycobacteriaceae</taxon>
        <taxon>Mycobacterium</taxon>
        <taxon>Mycobacterium simiae complex</taxon>
    </lineage>
</organism>
<proteinExistence type="inferred from homology"/>
<dbReference type="AlphaFoldDB" id="A0A7I7YVB4"/>
<dbReference type="Gene3D" id="3.40.50.10310">
    <property type="entry name" value="Creatininase"/>
    <property type="match status" value="1"/>
</dbReference>
<dbReference type="GO" id="GO:0009231">
    <property type="term" value="P:riboflavin biosynthetic process"/>
    <property type="evidence" value="ECO:0007669"/>
    <property type="project" value="TreeGrafter"/>
</dbReference>
<dbReference type="InterPro" id="IPR024087">
    <property type="entry name" value="Creatininase-like_sf"/>
</dbReference>
<accession>A0A7I7YVB4</accession>
<dbReference type="Proteomes" id="UP000467105">
    <property type="component" value="Chromosome"/>
</dbReference>
<keyword evidence="2" id="KW-0479">Metal-binding</keyword>
<evidence type="ECO:0000313" key="6">
    <source>
        <dbReference type="EMBL" id="BBZ45825.1"/>
    </source>
</evidence>
<dbReference type="InterPro" id="IPR003785">
    <property type="entry name" value="Creatininase/forma_Hydrolase"/>
</dbReference>
<dbReference type="NCBIfam" id="TIGR03964">
    <property type="entry name" value="mycofact_creat"/>
    <property type="match status" value="1"/>
</dbReference>
<evidence type="ECO:0000256" key="2">
    <source>
        <dbReference type="ARBA" id="ARBA00022723"/>
    </source>
</evidence>